<feature type="site" description="Contributes to redox potential value" evidence="8">
    <location>
        <position position="34"/>
    </location>
</feature>
<dbReference type="InterPro" id="IPR013766">
    <property type="entry name" value="Thioredoxin_domain"/>
</dbReference>
<dbReference type="EMBL" id="CABFVA020000102">
    <property type="protein sequence ID" value="VVM07603.1"/>
    <property type="molecule type" value="Genomic_DNA"/>
</dbReference>
<evidence type="ECO:0000313" key="12">
    <source>
        <dbReference type="Proteomes" id="UP000334923"/>
    </source>
</evidence>
<keyword evidence="4 9" id="KW-1015">Disulfide bond</keyword>
<reference evidence="11 12" key="1">
    <citation type="submission" date="2019-09" db="EMBL/GenBank/DDBJ databases">
        <authorList>
            <person name="Cremers G."/>
        </authorList>
    </citation>
    <scope>NUCLEOTIDE SEQUENCE [LARGE SCALE GENOMIC DNA]</scope>
    <source>
        <strain evidence="11">4A</strain>
    </source>
</reference>
<feature type="active site" description="Nucleophile" evidence="8">
    <location>
        <position position="33"/>
    </location>
</feature>
<proteinExistence type="inferred from homology"/>
<evidence type="ECO:0000256" key="8">
    <source>
        <dbReference type="PIRSR" id="PIRSR000077-1"/>
    </source>
</evidence>
<name>A0A5E6MNM8_9BACT</name>
<dbReference type="PROSITE" id="PS00194">
    <property type="entry name" value="THIOREDOXIN_1"/>
    <property type="match status" value="1"/>
</dbReference>
<evidence type="ECO:0000256" key="4">
    <source>
        <dbReference type="ARBA" id="ARBA00023157"/>
    </source>
</evidence>
<evidence type="ECO:0000256" key="2">
    <source>
        <dbReference type="ARBA" id="ARBA00022448"/>
    </source>
</evidence>
<keyword evidence="3" id="KW-0249">Electron transport</keyword>
<dbReference type="SUPFAM" id="SSF52833">
    <property type="entry name" value="Thioredoxin-like"/>
    <property type="match status" value="1"/>
</dbReference>
<dbReference type="PANTHER" id="PTHR45663">
    <property type="entry name" value="GEO12009P1"/>
    <property type="match status" value="1"/>
</dbReference>
<evidence type="ECO:0000256" key="7">
    <source>
        <dbReference type="PIRNR" id="PIRNR000077"/>
    </source>
</evidence>
<evidence type="ECO:0000256" key="5">
    <source>
        <dbReference type="ARBA" id="ARBA00023284"/>
    </source>
</evidence>
<feature type="active site" description="Nucleophile" evidence="8">
    <location>
        <position position="36"/>
    </location>
</feature>
<dbReference type="RefSeq" id="WP_142660671.1">
    <property type="nucleotide sequence ID" value="NZ_CABFVA020000102.1"/>
</dbReference>
<feature type="domain" description="Thioredoxin" evidence="10">
    <location>
        <begin position="1"/>
        <end position="108"/>
    </location>
</feature>
<dbReference type="InterPro" id="IPR017937">
    <property type="entry name" value="Thioredoxin_CS"/>
</dbReference>
<feature type="disulfide bond" description="Redox-active" evidence="9">
    <location>
        <begin position="33"/>
        <end position="36"/>
    </location>
</feature>
<gene>
    <name evidence="11" type="ORF">MAMT_01828</name>
</gene>
<evidence type="ECO:0000256" key="9">
    <source>
        <dbReference type="PIRSR" id="PIRSR000077-4"/>
    </source>
</evidence>
<feature type="site" description="Deprotonates C-terminal active site Cys" evidence="8">
    <location>
        <position position="27"/>
    </location>
</feature>
<dbReference type="PIRSF" id="PIRSF000077">
    <property type="entry name" value="Thioredoxin"/>
    <property type="match status" value="1"/>
</dbReference>
<evidence type="ECO:0000256" key="6">
    <source>
        <dbReference type="NCBIfam" id="TIGR01068"/>
    </source>
</evidence>
<dbReference type="CDD" id="cd02947">
    <property type="entry name" value="TRX_family"/>
    <property type="match status" value="1"/>
</dbReference>
<dbReference type="GO" id="GO:0015035">
    <property type="term" value="F:protein-disulfide reductase activity"/>
    <property type="evidence" value="ECO:0007669"/>
    <property type="project" value="UniProtKB-UniRule"/>
</dbReference>
<dbReference type="NCBIfam" id="TIGR01068">
    <property type="entry name" value="thioredoxin"/>
    <property type="match status" value="1"/>
</dbReference>
<dbReference type="InterPro" id="IPR036249">
    <property type="entry name" value="Thioredoxin-like_sf"/>
</dbReference>
<dbReference type="Pfam" id="PF00085">
    <property type="entry name" value="Thioredoxin"/>
    <property type="match status" value="1"/>
</dbReference>
<evidence type="ECO:0000256" key="1">
    <source>
        <dbReference type="ARBA" id="ARBA00008987"/>
    </source>
</evidence>
<dbReference type="PRINTS" id="PR00421">
    <property type="entry name" value="THIOREDOXIN"/>
</dbReference>
<dbReference type="Proteomes" id="UP000334923">
    <property type="component" value="Unassembled WGS sequence"/>
</dbReference>
<evidence type="ECO:0000313" key="11">
    <source>
        <dbReference type="EMBL" id="VVM07603.1"/>
    </source>
</evidence>
<sequence length="108" mass="11967">MAGLVHEITDKNFAQEVAQSPVPVVLDFWAEWCGPCRMVAPVIEELANELSGKVKFGKVNVDQEQELSFRFSIQSIPTLLIFRDGEVKGRQVGAASKSHILAKIQQSQ</sequence>
<dbReference type="PANTHER" id="PTHR45663:SF11">
    <property type="entry name" value="GEO12009P1"/>
    <property type="match status" value="1"/>
</dbReference>
<dbReference type="FunFam" id="3.40.30.10:FF:000001">
    <property type="entry name" value="Thioredoxin"/>
    <property type="match status" value="1"/>
</dbReference>
<dbReference type="OrthoDB" id="9790390at2"/>
<comment type="similarity">
    <text evidence="1 7">Belongs to the thioredoxin family.</text>
</comment>
<protein>
    <recommendedName>
        <fullName evidence="6 7">Thioredoxin</fullName>
    </recommendedName>
</protein>
<dbReference type="PROSITE" id="PS51352">
    <property type="entry name" value="THIOREDOXIN_2"/>
    <property type="match status" value="1"/>
</dbReference>
<feature type="site" description="Contributes to redox potential value" evidence="8">
    <location>
        <position position="35"/>
    </location>
</feature>
<dbReference type="Gene3D" id="3.40.30.10">
    <property type="entry name" value="Glutaredoxin"/>
    <property type="match status" value="1"/>
</dbReference>
<dbReference type="GO" id="GO:0045454">
    <property type="term" value="P:cell redox homeostasis"/>
    <property type="evidence" value="ECO:0007669"/>
    <property type="project" value="TreeGrafter"/>
</dbReference>
<keyword evidence="12" id="KW-1185">Reference proteome</keyword>
<dbReference type="AlphaFoldDB" id="A0A5E6MNM8"/>
<accession>A0A5E6MNM8</accession>
<keyword evidence="2" id="KW-0813">Transport</keyword>
<dbReference type="GO" id="GO:0005829">
    <property type="term" value="C:cytosol"/>
    <property type="evidence" value="ECO:0007669"/>
    <property type="project" value="TreeGrafter"/>
</dbReference>
<keyword evidence="5 9" id="KW-0676">Redox-active center</keyword>
<evidence type="ECO:0000256" key="3">
    <source>
        <dbReference type="ARBA" id="ARBA00022982"/>
    </source>
</evidence>
<evidence type="ECO:0000259" key="10">
    <source>
        <dbReference type="PROSITE" id="PS51352"/>
    </source>
</evidence>
<organism evidence="11 12">
    <name type="scientific">Methylacidimicrobium tartarophylax</name>
    <dbReference type="NCBI Taxonomy" id="1041768"/>
    <lineage>
        <taxon>Bacteria</taxon>
        <taxon>Pseudomonadati</taxon>
        <taxon>Verrucomicrobiota</taxon>
        <taxon>Methylacidimicrobium</taxon>
    </lineage>
</organism>
<dbReference type="InterPro" id="IPR005746">
    <property type="entry name" value="Thioredoxin"/>
</dbReference>